<name>A0A382KX40_9ZZZZ</name>
<organism evidence="1">
    <name type="scientific">marine metagenome</name>
    <dbReference type="NCBI Taxonomy" id="408172"/>
    <lineage>
        <taxon>unclassified sequences</taxon>
        <taxon>metagenomes</taxon>
        <taxon>ecological metagenomes</taxon>
    </lineage>
</organism>
<gene>
    <name evidence="1" type="ORF">METZ01_LOCUS280959</name>
</gene>
<dbReference type="AlphaFoldDB" id="A0A382KX40"/>
<evidence type="ECO:0000313" key="1">
    <source>
        <dbReference type="EMBL" id="SVC28105.1"/>
    </source>
</evidence>
<accession>A0A382KX40</accession>
<sequence>IEVLESLVRLQKYLFIKTSQNKLQKSTDFWFN</sequence>
<proteinExistence type="predicted"/>
<feature type="non-terminal residue" evidence="1">
    <location>
        <position position="1"/>
    </location>
</feature>
<reference evidence="1" key="1">
    <citation type="submission" date="2018-05" db="EMBL/GenBank/DDBJ databases">
        <authorList>
            <person name="Lanie J.A."/>
            <person name="Ng W.-L."/>
            <person name="Kazmierczak K.M."/>
            <person name="Andrzejewski T.M."/>
            <person name="Davidsen T.M."/>
            <person name="Wayne K.J."/>
            <person name="Tettelin H."/>
            <person name="Glass J.I."/>
            <person name="Rusch D."/>
            <person name="Podicherti R."/>
            <person name="Tsui H.-C.T."/>
            <person name="Winkler M.E."/>
        </authorList>
    </citation>
    <scope>NUCLEOTIDE SEQUENCE</scope>
</reference>
<dbReference type="EMBL" id="UINC01082909">
    <property type="protein sequence ID" value="SVC28105.1"/>
    <property type="molecule type" value="Genomic_DNA"/>
</dbReference>
<protein>
    <submittedName>
        <fullName evidence="1">Uncharacterized protein</fullName>
    </submittedName>
</protein>